<dbReference type="InterPro" id="IPR036761">
    <property type="entry name" value="TTHA0802/YceI-like_sf"/>
</dbReference>
<organism evidence="3 4">
    <name type="scientific">Halarcobacter anaerophilus</name>
    <dbReference type="NCBI Taxonomy" id="877500"/>
    <lineage>
        <taxon>Bacteria</taxon>
        <taxon>Pseudomonadati</taxon>
        <taxon>Campylobacterota</taxon>
        <taxon>Epsilonproteobacteria</taxon>
        <taxon>Campylobacterales</taxon>
        <taxon>Arcobacteraceae</taxon>
        <taxon>Halarcobacter</taxon>
    </lineage>
</organism>
<proteinExistence type="predicted"/>
<name>A0A4Q0Y1U5_9BACT</name>
<comment type="caution">
    <text evidence="3">The sequence shown here is derived from an EMBL/GenBank/DDBJ whole genome shotgun (WGS) entry which is preliminary data.</text>
</comment>
<evidence type="ECO:0000259" key="2">
    <source>
        <dbReference type="SMART" id="SM00867"/>
    </source>
</evidence>
<dbReference type="EMBL" id="PDKO01000002">
    <property type="protein sequence ID" value="RXJ64047.1"/>
    <property type="molecule type" value="Genomic_DNA"/>
</dbReference>
<keyword evidence="1" id="KW-0732">Signal</keyword>
<protein>
    <submittedName>
        <fullName evidence="3">Polyisoprenoid-binding protein</fullName>
    </submittedName>
</protein>
<dbReference type="SMART" id="SM00867">
    <property type="entry name" value="YceI"/>
    <property type="match status" value="1"/>
</dbReference>
<dbReference type="Gene3D" id="2.40.128.110">
    <property type="entry name" value="Lipid/polyisoprenoid-binding, YceI-like"/>
    <property type="match status" value="1"/>
</dbReference>
<feature type="signal peptide" evidence="1">
    <location>
        <begin position="1"/>
        <end position="20"/>
    </location>
</feature>
<evidence type="ECO:0000256" key="1">
    <source>
        <dbReference type="SAM" id="SignalP"/>
    </source>
</evidence>
<dbReference type="Pfam" id="PF04264">
    <property type="entry name" value="YceI"/>
    <property type="match status" value="1"/>
</dbReference>
<feature type="domain" description="Lipid/polyisoprenoid-binding YceI-like" evidence="2">
    <location>
        <begin position="22"/>
        <end position="191"/>
    </location>
</feature>
<dbReference type="Proteomes" id="UP000290191">
    <property type="component" value="Unassembled WGS sequence"/>
</dbReference>
<dbReference type="STRING" id="877500.GCA_000935065_02931"/>
<evidence type="ECO:0000313" key="4">
    <source>
        <dbReference type="Proteomes" id="UP000290191"/>
    </source>
</evidence>
<dbReference type="SUPFAM" id="SSF101874">
    <property type="entry name" value="YceI-like"/>
    <property type="match status" value="1"/>
</dbReference>
<dbReference type="OrthoDB" id="9811006at2"/>
<reference evidence="3 4" key="1">
    <citation type="submission" date="2017-10" db="EMBL/GenBank/DDBJ databases">
        <title>Genomics of the genus Arcobacter.</title>
        <authorList>
            <person name="Perez-Cataluna A."/>
            <person name="Figueras M.J."/>
        </authorList>
    </citation>
    <scope>NUCLEOTIDE SEQUENCE [LARGE SCALE GENOMIC DNA]</scope>
    <source>
        <strain evidence="3 4">DSM 24636</strain>
    </source>
</reference>
<dbReference type="InterPro" id="IPR007372">
    <property type="entry name" value="Lipid/polyisoprenoid-bd_YceI"/>
</dbReference>
<dbReference type="PANTHER" id="PTHR34406">
    <property type="entry name" value="PROTEIN YCEI"/>
    <property type="match status" value="1"/>
</dbReference>
<dbReference type="RefSeq" id="WP_044419014.1">
    <property type="nucleotide sequence ID" value="NZ_CP041070.1"/>
</dbReference>
<gene>
    <name evidence="3" type="ORF">CRV06_03655</name>
</gene>
<keyword evidence="4" id="KW-1185">Reference proteome</keyword>
<feature type="chain" id="PRO_5020208793" evidence="1">
    <location>
        <begin position="21"/>
        <end position="193"/>
    </location>
</feature>
<accession>A0A4Q0Y1U5</accession>
<evidence type="ECO:0000313" key="3">
    <source>
        <dbReference type="EMBL" id="RXJ64047.1"/>
    </source>
</evidence>
<dbReference type="AlphaFoldDB" id="A0A4Q0Y1U5"/>
<dbReference type="PANTHER" id="PTHR34406:SF1">
    <property type="entry name" value="PROTEIN YCEI"/>
    <property type="match status" value="1"/>
</dbReference>
<sequence length="193" mass="21444">MKLFGKMLLTTILGAGLAYAAPYKLDNSHTEVGFSVKHLMISNVKGKFKDFGATIDFDAKTNTFKTFEATVDAKTIDTANVKRDDHLKSADFFYAEKFPTITFKMKSYKADDDDEGVMIGDLTMRGVTKEVKLEVEDLAKGKGFKGENRVGFSLEGKVNRMDYGLKWNKALEFGGVAVGEEVKLLIEVEAIEQ</sequence>